<dbReference type="Proteomes" id="UP001645859">
    <property type="component" value="Unassembled WGS sequence"/>
</dbReference>
<dbReference type="Pfam" id="PF04213">
    <property type="entry name" value="HtaA"/>
    <property type="match status" value="1"/>
</dbReference>
<evidence type="ECO:0000313" key="4">
    <source>
        <dbReference type="Proteomes" id="UP001645859"/>
    </source>
</evidence>
<organism evidence="3 4">
    <name type="scientific">Leucobacter chromiireducens subsp. solipictus</name>
    <dbReference type="NCBI Taxonomy" id="398235"/>
    <lineage>
        <taxon>Bacteria</taxon>
        <taxon>Bacillati</taxon>
        <taxon>Actinomycetota</taxon>
        <taxon>Actinomycetes</taxon>
        <taxon>Micrococcales</taxon>
        <taxon>Microbacteriaceae</taxon>
        <taxon>Leucobacter</taxon>
    </lineage>
</organism>
<keyword evidence="1" id="KW-0812">Transmembrane</keyword>
<sequence>MAAGALFVPTAATAAPAGPVPATPLSATATTADPTCTVSSGTLTWGVKESFRSYISGSIANGEWTVSDDMRYETPSFIWDQVTGAVSSDLAEGTIAFTGAIHFTGHSGAMELDLSDPKLEFTGDDTAYLTLTIGATDAADAGGEATAETLRAAKIDLTDAVTAGGTELSLESAIPRLTAEGAAALNGEYGSYVAGEELDPIALTATVSGCELGESTAVVMPETEMPSAPTPAPGATDTENAAPAIPWLPIGIGAVALLVIGVTGGMLLGGRKRPNAQPSETDPGNDAP</sequence>
<gene>
    <name evidence="3" type="ORF">D3230_05330</name>
</gene>
<dbReference type="EMBL" id="QYAC01000002">
    <property type="protein sequence ID" value="MBL3678719.1"/>
    <property type="molecule type" value="Genomic_DNA"/>
</dbReference>
<keyword evidence="1" id="KW-1133">Transmembrane helix</keyword>
<keyword evidence="1" id="KW-0472">Membrane</keyword>
<feature type="transmembrane region" description="Helical" evidence="1">
    <location>
        <begin position="247"/>
        <end position="268"/>
    </location>
</feature>
<evidence type="ECO:0000259" key="2">
    <source>
        <dbReference type="Pfam" id="PF04213"/>
    </source>
</evidence>
<evidence type="ECO:0000313" key="3">
    <source>
        <dbReference type="EMBL" id="MBL3678719.1"/>
    </source>
</evidence>
<comment type="caution">
    <text evidence="3">The sequence shown here is derived from an EMBL/GenBank/DDBJ whole genome shotgun (WGS) entry which is preliminary data.</text>
</comment>
<reference evidence="3 4" key="1">
    <citation type="submission" date="2018-09" db="EMBL/GenBank/DDBJ databases">
        <title>Comparative genomics of Leucobacter spp.</title>
        <authorList>
            <person name="Reis A.C."/>
            <person name="Kolvenbach B.A."/>
            <person name="Corvini P.F.X."/>
            <person name="Nunes O.C."/>
        </authorList>
    </citation>
    <scope>NUCLEOTIDE SEQUENCE [LARGE SCALE GENOMIC DNA]</scope>
    <source>
        <strain evidence="3 4">TAN 31504</strain>
    </source>
</reference>
<name>A0ABS1SGW9_9MICO</name>
<proteinExistence type="predicted"/>
<keyword evidence="4" id="KW-1185">Reference proteome</keyword>
<accession>A0ABS1SGW9</accession>
<feature type="domain" description="Htaa" evidence="2">
    <location>
        <begin position="40"/>
        <end position="203"/>
    </location>
</feature>
<dbReference type="InterPro" id="IPR007331">
    <property type="entry name" value="Htaa"/>
</dbReference>
<evidence type="ECO:0000256" key="1">
    <source>
        <dbReference type="SAM" id="Phobius"/>
    </source>
</evidence>
<protein>
    <recommendedName>
        <fullName evidence="2">Htaa domain-containing protein</fullName>
    </recommendedName>
</protein>